<comment type="caution">
    <text evidence="2">The sequence shown here is derived from an EMBL/GenBank/DDBJ whole genome shotgun (WGS) entry which is preliminary data.</text>
</comment>
<evidence type="ECO:0000256" key="1">
    <source>
        <dbReference type="SAM" id="MobiDB-lite"/>
    </source>
</evidence>
<name>A0A7J0EWQ6_9ERIC</name>
<protein>
    <submittedName>
        <fullName evidence="2">Uncharacterized protein</fullName>
    </submittedName>
</protein>
<feature type="region of interest" description="Disordered" evidence="1">
    <location>
        <begin position="1"/>
        <end position="20"/>
    </location>
</feature>
<reference evidence="2 3" key="1">
    <citation type="submission" date="2019-07" db="EMBL/GenBank/DDBJ databases">
        <title>De Novo Assembly of kiwifruit Actinidia rufa.</title>
        <authorList>
            <person name="Sugita-Konishi S."/>
            <person name="Sato K."/>
            <person name="Mori E."/>
            <person name="Abe Y."/>
            <person name="Kisaki G."/>
            <person name="Hamano K."/>
            <person name="Suezawa K."/>
            <person name="Otani M."/>
            <person name="Fukuda T."/>
            <person name="Manabe T."/>
            <person name="Gomi K."/>
            <person name="Tabuchi M."/>
            <person name="Akimitsu K."/>
            <person name="Kataoka I."/>
        </authorList>
    </citation>
    <scope>NUCLEOTIDE SEQUENCE [LARGE SCALE GENOMIC DNA]</scope>
    <source>
        <strain evidence="3">cv. Fuchu</strain>
    </source>
</reference>
<dbReference type="EMBL" id="BJWL01000007">
    <property type="protein sequence ID" value="GFY90399.1"/>
    <property type="molecule type" value="Genomic_DNA"/>
</dbReference>
<organism evidence="2 3">
    <name type="scientific">Actinidia rufa</name>
    <dbReference type="NCBI Taxonomy" id="165716"/>
    <lineage>
        <taxon>Eukaryota</taxon>
        <taxon>Viridiplantae</taxon>
        <taxon>Streptophyta</taxon>
        <taxon>Embryophyta</taxon>
        <taxon>Tracheophyta</taxon>
        <taxon>Spermatophyta</taxon>
        <taxon>Magnoliopsida</taxon>
        <taxon>eudicotyledons</taxon>
        <taxon>Gunneridae</taxon>
        <taxon>Pentapetalae</taxon>
        <taxon>asterids</taxon>
        <taxon>Ericales</taxon>
        <taxon>Actinidiaceae</taxon>
        <taxon>Actinidia</taxon>
    </lineage>
</organism>
<evidence type="ECO:0000313" key="2">
    <source>
        <dbReference type="EMBL" id="GFY90399.1"/>
    </source>
</evidence>
<evidence type="ECO:0000313" key="3">
    <source>
        <dbReference type="Proteomes" id="UP000585474"/>
    </source>
</evidence>
<dbReference type="Proteomes" id="UP000585474">
    <property type="component" value="Unassembled WGS sequence"/>
</dbReference>
<keyword evidence="3" id="KW-1185">Reference proteome</keyword>
<accession>A0A7J0EWQ6</accession>
<gene>
    <name evidence="2" type="ORF">Acr_07g0005960</name>
</gene>
<sequence length="88" mass="9677">MSSRGLGGSPSKYTVGNGEPTKALLAKARKDGGSTKELTNIMYGCLVRKRCQNIRDADRRIKFLKKGNLPHGMAMVNEMLLVRNEAIL</sequence>
<dbReference type="AlphaFoldDB" id="A0A7J0EWQ6"/>
<proteinExistence type="predicted"/>